<dbReference type="CTD" id="100137047"/>
<dbReference type="EC" id="1.14.11.63" evidence="11"/>
<evidence type="ECO:0000256" key="8">
    <source>
        <dbReference type="ARBA" id="ARBA00023004"/>
    </source>
</evidence>
<feature type="domain" description="JmjC" evidence="13">
    <location>
        <begin position="148"/>
        <end position="342"/>
    </location>
</feature>
<organism evidence="14 15">
    <name type="scientific">Cephus cinctus</name>
    <name type="common">Wheat stem sawfly</name>
    <dbReference type="NCBI Taxonomy" id="211228"/>
    <lineage>
        <taxon>Eukaryota</taxon>
        <taxon>Metazoa</taxon>
        <taxon>Ecdysozoa</taxon>
        <taxon>Arthropoda</taxon>
        <taxon>Hexapoda</taxon>
        <taxon>Insecta</taxon>
        <taxon>Pterygota</taxon>
        <taxon>Neoptera</taxon>
        <taxon>Endopterygota</taxon>
        <taxon>Hymenoptera</taxon>
        <taxon>Cephoidea</taxon>
        <taxon>Cephidae</taxon>
        <taxon>Cephus</taxon>
    </lineage>
</organism>
<keyword evidence="4" id="KW-0963">Cytoplasm</keyword>
<proteinExistence type="predicted"/>
<dbReference type="AlphaFoldDB" id="A0AAJ7BYP0"/>
<dbReference type="SUPFAM" id="SSF51197">
    <property type="entry name" value="Clavaminate synthase-like"/>
    <property type="match status" value="1"/>
</dbReference>
<keyword evidence="9" id="KW-1015">Disulfide bond</keyword>
<protein>
    <recommendedName>
        <fullName evidence="12">Bifunctional peptidase and (3S)-lysyl hydroxylase JMJD7</fullName>
        <ecNumber evidence="11">1.14.11.63</ecNumber>
    </recommendedName>
</protein>
<dbReference type="GO" id="GO:0005634">
    <property type="term" value="C:nucleus"/>
    <property type="evidence" value="ECO:0007669"/>
    <property type="project" value="UniProtKB-SubCell"/>
</dbReference>
<name>A0AAJ7BYP0_CEPCN</name>
<evidence type="ECO:0000256" key="2">
    <source>
        <dbReference type="ARBA" id="ARBA00004123"/>
    </source>
</evidence>
<dbReference type="PANTHER" id="PTHR12461:SF99">
    <property type="entry name" value="BIFUNCTIONAL PEPTIDASE AND (3S)-LYSYL HYDROXYLASE JMJD7"/>
    <property type="match status" value="1"/>
</dbReference>
<dbReference type="GO" id="GO:0005737">
    <property type="term" value="C:cytoplasm"/>
    <property type="evidence" value="ECO:0007669"/>
    <property type="project" value="UniProtKB-SubCell"/>
</dbReference>
<evidence type="ECO:0000256" key="10">
    <source>
        <dbReference type="ARBA" id="ARBA00023242"/>
    </source>
</evidence>
<dbReference type="GO" id="GO:0016787">
    <property type="term" value="F:hydrolase activity"/>
    <property type="evidence" value="ECO:0007669"/>
    <property type="project" value="UniProtKB-KW"/>
</dbReference>
<evidence type="ECO:0000256" key="3">
    <source>
        <dbReference type="ARBA" id="ARBA00004496"/>
    </source>
</evidence>
<evidence type="ECO:0000256" key="7">
    <source>
        <dbReference type="ARBA" id="ARBA00023002"/>
    </source>
</evidence>
<dbReference type="Pfam" id="PF13621">
    <property type="entry name" value="Cupin_8"/>
    <property type="match status" value="1"/>
</dbReference>
<sequence length="346" mass="40083">MSVRSMNNKLDNKIDTACRVLSQEASVSPYFVELYLSDQILEVSEAIITPLTFYREYVSKNIPLLIKGGTSQWPAMKKWSIPYFQKVLGDKEVTVAVTPNGYADAIAESHDFNGESIEYFVMPEERQMTMSQFLDHLENPQAGSVFYIQRQNSNFTEDFPELISDVPPDIPWATESFGKLPDAVNIWMGDERAVTSMHKDPYENIYCVISGEKDFLLHPPTDRPYIPYGKYPAAVYKESSPGQWKINPMNIDTPKVLQESESDNEESNLVPWIRVDPLHPDNTRYPKYKNTRTLRVKVQEGDMLYLPSLWFHHVRQSQACLALNYWYDMEYDIKYAYFKALETLCE</sequence>
<dbReference type="GO" id="GO:0106155">
    <property type="term" value="F:peptidyl-lysine 3-dioxygenase activity"/>
    <property type="evidence" value="ECO:0007669"/>
    <property type="project" value="UniProtKB-EC"/>
</dbReference>
<evidence type="ECO:0000313" key="15">
    <source>
        <dbReference type="RefSeq" id="XP_015597527.1"/>
    </source>
</evidence>
<dbReference type="PANTHER" id="PTHR12461">
    <property type="entry name" value="HYPOXIA-INDUCIBLE FACTOR 1 ALPHA INHIBITOR-RELATED"/>
    <property type="match status" value="1"/>
</dbReference>
<reference evidence="15" key="1">
    <citation type="submission" date="2025-08" db="UniProtKB">
        <authorList>
            <consortium name="RefSeq"/>
        </authorList>
    </citation>
    <scope>IDENTIFICATION</scope>
</reference>
<dbReference type="SMART" id="SM00558">
    <property type="entry name" value="JmjC"/>
    <property type="match status" value="1"/>
</dbReference>
<keyword evidence="14" id="KW-1185">Reference proteome</keyword>
<dbReference type="Proteomes" id="UP000694920">
    <property type="component" value="Unplaced"/>
</dbReference>
<keyword evidence="5" id="KW-0479">Metal-binding</keyword>
<evidence type="ECO:0000256" key="9">
    <source>
        <dbReference type="ARBA" id="ARBA00023157"/>
    </source>
</evidence>
<dbReference type="InterPro" id="IPR041667">
    <property type="entry name" value="Cupin_8"/>
</dbReference>
<evidence type="ECO:0000259" key="13">
    <source>
        <dbReference type="PROSITE" id="PS51184"/>
    </source>
</evidence>
<comment type="subcellular location">
    <subcellularLocation>
        <location evidence="3">Cytoplasm</location>
    </subcellularLocation>
    <subcellularLocation>
        <location evidence="2">Nucleus</location>
    </subcellularLocation>
</comment>
<keyword evidence="10" id="KW-0539">Nucleus</keyword>
<evidence type="ECO:0000313" key="14">
    <source>
        <dbReference type="Proteomes" id="UP000694920"/>
    </source>
</evidence>
<dbReference type="RefSeq" id="XP_015597527.1">
    <property type="nucleotide sequence ID" value="XM_015742041.1"/>
</dbReference>
<accession>A0AAJ7BYP0</accession>
<dbReference type="FunFam" id="2.60.120.10:FF:000059">
    <property type="entry name" value="jmjC domain-containing protein 7"/>
    <property type="match status" value="1"/>
</dbReference>
<evidence type="ECO:0000256" key="4">
    <source>
        <dbReference type="ARBA" id="ARBA00022490"/>
    </source>
</evidence>
<dbReference type="Gene3D" id="2.60.120.10">
    <property type="entry name" value="Jelly Rolls"/>
    <property type="match status" value="1"/>
</dbReference>
<dbReference type="GeneID" id="107268861"/>
<dbReference type="InterPro" id="IPR003347">
    <property type="entry name" value="JmjC_dom"/>
</dbReference>
<evidence type="ECO:0000256" key="5">
    <source>
        <dbReference type="ARBA" id="ARBA00022723"/>
    </source>
</evidence>
<gene>
    <name evidence="15" type="primary">LOC107268861</name>
</gene>
<dbReference type="InterPro" id="IPR014710">
    <property type="entry name" value="RmlC-like_jellyroll"/>
</dbReference>
<keyword evidence="7" id="KW-0560">Oxidoreductase</keyword>
<dbReference type="PROSITE" id="PS51184">
    <property type="entry name" value="JMJC"/>
    <property type="match status" value="1"/>
</dbReference>
<evidence type="ECO:0000256" key="1">
    <source>
        <dbReference type="ARBA" id="ARBA00001954"/>
    </source>
</evidence>
<dbReference type="GO" id="GO:0046872">
    <property type="term" value="F:metal ion binding"/>
    <property type="evidence" value="ECO:0007669"/>
    <property type="project" value="UniProtKB-KW"/>
</dbReference>
<dbReference type="KEGG" id="ccin:107268861"/>
<evidence type="ECO:0000256" key="12">
    <source>
        <dbReference type="ARBA" id="ARBA00071397"/>
    </source>
</evidence>
<comment type="cofactor">
    <cofactor evidence="1">
        <name>Fe(2+)</name>
        <dbReference type="ChEBI" id="CHEBI:29033"/>
    </cofactor>
</comment>
<evidence type="ECO:0000256" key="11">
    <source>
        <dbReference type="ARBA" id="ARBA00066577"/>
    </source>
</evidence>
<evidence type="ECO:0000256" key="6">
    <source>
        <dbReference type="ARBA" id="ARBA00022801"/>
    </source>
</evidence>
<keyword evidence="6" id="KW-0378">Hydrolase</keyword>
<keyword evidence="8" id="KW-0408">Iron</keyword>